<dbReference type="EMBL" id="JAQNDM010000002">
    <property type="protein sequence ID" value="MDC0711023.1"/>
    <property type="molecule type" value="Genomic_DNA"/>
</dbReference>
<accession>A0ABT5DBL0</accession>
<keyword evidence="3" id="KW-0472">Membrane</keyword>
<evidence type="ECO:0000256" key="2">
    <source>
        <dbReference type="SAM" id="MobiDB-lite"/>
    </source>
</evidence>
<keyword evidence="4" id="KW-0732">Signal</keyword>
<feature type="transmembrane region" description="Helical" evidence="3">
    <location>
        <begin position="235"/>
        <end position="256"/>
    </location>
</feature>
<proteinExistence type="predicted"/>
<organism evidence="5 6">
    <name type="scientific">Stigmatella ashevillensis</name>
    <dbReference type="NCBI Taxonomy" id="2995309"/>
    <lineage>
        <taxon>Bacteria</taxon>
        <taxon>Pseudomonadati</taxon>
        <taxon>Myxococcota</taxon>
        <taxon>Myxococcia</taxon>
        <taxon>Myxococcales</taxon>
        <taxon>Cystobacterineae</taxon>
        <taxon>Archangiaceae</taxon>
        <taxon>Stigmatella</taxon>
    </lineage>
</organism>
<evidence type="ECO:0008006" key="7">
    <source>
        <dbReference type="Google" id="ProtNLM"/>
    </source>
</evidence>
<gene>
    <name evidence="5" type="ORF">POL68_21305</name>
</gene>
<feature type="transmembrane region" description="Helical" evidence="3">
    <location>
        <begin position="181"/>
        <end position="203"/>
    </location>
</feature>
<feature type="repeat" description="TPR" evidence="1">
    <location>
        <begin position="63"/>
        <end position="96"/>
    </location>
</feature>
<feature type="chain" id="PRO_5047294852" description="Tetratricopeptide repeat-containing protein" evidence="4">
    <location>
        <begin position="21"/>
        <end position="257"/>
    </location>
</feature>
<dbReference type="Proteomes" id="UP001221838">
    <property type="component" value="Unassembled WGS sequence"/>
</dbReference>
<comment type="caution">
    <text evidence="5">The sequence shown here is derived from an EMBL/GenBank/DDBJ whole genome shotgun (WGS) entry which is preliminary data.</text>
</comment>
<feature type="compositionally biased region" description="Pro residues" evidence="2">
    <location>
        <begin position="134"/>
        <end position="150"/>
    </location>
</feature>
<feature type="signal peptide" evidence="4">
    <location>
        <begin position="1"/>
        <end position="20"/>
    </location>
</feature>
<reference evidence="5 6" key="1">
    <citation type="submission" date="2022-11" db="EMBL/GenBank/DDBJ databases">
        <title>Minimal conservation of predation-associated metabolite biosynthetic gene clusters underscores biosynthetic potential of Myxococcota including descriptions for ten novel species: Archangium lansinium sp. nov., Myxococcus landrumus sp. nov., Nannocystis bai.</title>
        <authorList>
            <person name="Ahearne A."/>
            <person name="Stevens C."/>
            <person name="Dowd S."/>
        </authorList>
    </citation>
    <scope>NUCLEOTIDE SEQUENCE [LARGE SCALE GENOMIC DNA]</scope>
    <source>
        <strain evidence="5 6">NCWAL01</strain>
    </source>
</reference>
<keyword evidence="3" id="KW-1133">Transmembrane helix</keyword>
<dbReference type="SUPFAM" id="SSF48452">
    <property type="entry name" value="TPR-like"/>
    <property type="match status" value="1"/>
</dbReference>
<evidence type="ECO:0000256" key="4">
    <source>
        <dbReference type="SAM" id="SignalP"/>
    </source>
</evidence>
<name>A0ABT5DBL0_9BACT</name>
<dbReference type="InterPro" id="IPR011990">
    <property type="entry name" value="TPR-like_helical_dom_sf"/>
</dbReference>
<sequence length="257" mass="27878">MRHAWSCLLLVLLLSTPAVAARKPNPFLVQAKVHYQGLEYEKCLRRLEQAARWKLKSTRAEQVDIELYSGLCAFNLGNEEEARKSFSVALELDPKVELPPYSSPRLVAFFDALAQRTTPAEDTEEETAQAEPPVATPPPAAPSPTPPPVQDTPRQVELQPAAPPEQPLLTQAPPAPKSKKLLFPVLLSGTSAVAAGGAVYFGLQARSEEEKANDRDTFYEDSLARRDDARQNAKLANVALGVAATAAVGALLSYVLQ</sequence>
<keyword evidence="6" id="KW-1185">Reference proteome</keyword>
<evidence type="ECO:0000313" key="6">
    <source>
        <dbReference type="Proteomes" id="UP001221838"/>
    </source>
</evidence>
<keyword evidence="3" id="KW-0812">Transmembrane</keyword>
<protein>
    <recommendedName>
        <fullName evidence="7">Tetratricopeptide repeat-containing protein</fullName>
    </recommendedName>
</protein>
<evidence type="ECO:0000256" key="3">
    <source>
        <dbReference type="SAM" id="Phobius"/>
    </source>
</evidence>
<keyword evidence="1" id="KW-0802">TPR repeat</keyword>
<evidence type="ECO:0000256" key="1">
    <source>
        <dbReference type="PROSITE-ProRule" id="PRU00339"/>
    </source>
</evidence>
<dbReference type="PROSITE" id="PS50005">
    <property type="entry name" value="TPR"/>
    <property type="match status" value="1"/>
</dbReference>
<dbReference type="InterPro" id="IPR019734">
    <property type="entry name" value="TPR_rpt"/>
</dbReference>
<dbReference type="RefSeq" id="WP_272140977.1">
    <property type="nucleotide sequence ID" value="NZ_JAQNDM010000002.1"/>
</dbReference>
<evidence type="ECO:0000313" key="5">
    <source>
        <dbReference type="EMBL" id="MDC0711023.1"/>
    </source>
</evidence>
<feature type="region of interest" description="Disordered" evidence="2">
    <location>
        <begin position="117"/>
        <end position="158"/>
    </location>
</feature>